<proteinExistence type="predicted"/>
<reference evidence="1 2" key="1">
    <citation type="submission" date="2020-08" db="EMBL/GenBank/DDBJ databases">
        <title>Genomic Encyclopedia of Type Strains, Phase IV (KMG-V): Genome sequencing to study the core and pangenomes of soil and plant-associated prokaryotes.</title>
        <authorList>
            <person name="Whitman W."/>
        </authorList>
    </citation>
    <scope>NUCLEOTIDE SEQUENCE [LARGE SCALE GENOMIC DNA]</scope>
    <source>
        <strain evidence="1 2">X5P2</strain>
    </source>
</reference>
<dbReference type="AlphaFoldDB" id="A0A9X0U330"/>
<protein>
    <submittedName>
        <fullName evidence="1">Uncharacterized protein</fullName>
    </submittedName>
</protein>
<keyword evidence="2" id="KW-1185">Reference proteome</keyword>
<sequence>MTGWLARSLSAPYYPGVAQTLKDMSTWTELIGHAQLRSFVDDDGHFWLEQNAAKKTKWAKLARDGHDVAWEFAGRGGSYTGRMLIDGEIYTPSEATRKFLKRDG</sequence>
<comment type="caution">
    <text evidence="1">The sequence shown here is derived from an EMBL/GenBank/DDBJ whole genome shotgun (WGS) entry which is preliminary data.</text>
</comment>
<evidence type="ECO:0000313" key="2">
    <source>
        <dbReference type="Proteomes" id="UP000535182"/>
    </source>
</evidence>
<dbReference type="RefSeq" id="WP_183974953.1">
    <property type="nucleotide sequence ID" value="NZ_JACHEB010000003.1"/>
</dbReference>
<dbReference type="Proteomes" id="UP000535182">
    <property type="component" value="Unassembled WGS sequence"/>
</dbReference>
<evidence type="ECO:0000313" key="1">
    <source>
        <dbReference type="EMBL" id="MBB5327878.1"/>
    </source>
</evidence>
<name>A0A9X0U330_9BACT</name>
<accession>A0A9X0U330</accession>
<dbReference type="EMBL" id="JACHEB010000003">
    <property type="protein sequence ID" value="MBB5327878.1"/>
    <property type="molecule type" value="Genomic_DNA"/>
</dbReference>
<organism evidence="1 2">
    <name type="scientific">Tunturiibacter gelidiferens</name>
    <dbReference type="NCBI Taxonomy" id="3069689"/>
    <lineage>
        <taxon>Bacteria</taxon>
        <taxon>Pseudomonadati</taxon>
        <taxon>Acidobacteriota</taxon>
        <taxon>Terriglobia</taxon>
        <taxon>Terriglobales</taxon>
        <taxon>Acidobacteriaceae</taxon>
        <taxon>Tunturiibacter</taxon>
    </lineage>
</organism>
<gene>
    <name evidence="1" type="ORF">HDF14_001484</name>
</gene>